<keyword evidence="2" id="KW-0547">Nucleotide-binding</keyword>
<dbReference type="PANTHER" id="PTHR12169">
    <property type="entry name" value="ATPASE N2B"/>
    <property type="match status" value="1"/>
</dbReference>
<sequence length="233" mass="26786">MRSVVRSLRQLRRFTQHHAESHSSTTRLIRQQNALIMHSSTSRSLRTLCRSGEITRFASPSVDLMRSMLSTVAADSIKDIGRGGPMVEYERRIASGELVDGDSFQVDTIQQLQRLYEELIENEEDCQLDRYKSSEKSGRSRWLWSRLIAQPSTYAPVKGLYLYGGVGTGKTMLMDLFYEQLPSNWRKKRIHFHDFMLNVHSRLQMHKGVSDPLDVVAAEISDEAIILCLDEFM</sequence>
<reference evidence="5" key="1">
    <citation type="journal article" date="2012" name="Nat. Biotechnol.">
        <title>Reference genome sequence of the model plant Setaria.</title>
        <authorList>
            <person name="Bennetzen J.L."/>
            <person name="Schmutz J."/>
            <person name="Wang H."/>
            <person name="Percifield R."/>
            <person name="Hawkins J."/>
            <person name="Pontaroli A.C."/>
            <person name="Estep M."/>
            <person name="Feng L."/>
            <person name="Vaughn J.N."/>
            <person name="Grimwood J."/>
            <person name="Jenkins J."/>
            <person name="Barry K."/>
            <person name="Lindquist E."/>
            <person name="Hellsten U."/>
            <person name="Deshpande S."/>
            <person name="Wang X."/>
            <person name="Wu X."/>
            <person name="Mitros T."/>
            <person name="Triplett J."/>
            <person name="Yang X."/>
            <person name="Ye C.Y."/>
            <person name="Mauro-Herrera M."/>
            <person name="Wang L."/>
            <person name="Li P."/>
            <person name="Sharma M."/>
            <person name="Sharma R."/>
            <person name="Ronald P.C."/>
            <person name="Panaud O."/>
            <person name="Kellogg E.A."/>
            <person name="Brutnell T.P."/>
            <person name="Doust A.N."/>
            <person name="Tuskan G.A."/>
            <person name="Rokhsar D."/>
            <person name="Devos K.M."/>
        </authorList>
    </citation>
    <scope>NUCLEOTIDE SEQUENCE [LARGE SCALE GENOMIC DNA]</scope>
    <source>
        <strain evidence="5">cv. Yugu1</strain>
    </source>
</reference>
<dbReference type="InterPro" id="IPR005654">
    <property type="entry name" value="ATPase_AFG1-like"/>
</dbReference>
<dbReference type="eggNOG" id="KOG2383">
    <property type="taxonomic scope" value="Eukaryota"/>
</dbReference>
<dbReference type="AlphaFoldDB" id="A0A0Q3T013"/>
<protein>
    <submittedName>
        <fullName evidence="4">Uncharacterized protein</fullName>
    </submittedName>
</protein>
<keyword evidence="5" id="KW-1185">Reference proteome</keyword>
<organism evidence="4 5">
    <name type="scientific">Setaria italica</name>
    <name type="common">Foxtail millet</name>
    <name type="synonym">Panicum italicum</name>
    <dbReference type="NCBI Taxonomy" id="4555"/>
    <lineage>
        <taxon>Eukaryota</taxon>
        <taxon>Viridiplantae</taxon>
        <taxon>Streptophyta</taxon>
        <taxon>Embryophyta</taxon>
        <taxon>Tracheophyta</taxon>
        <taxon>Spermatophyta</taxon>
        <taxon>Magnoliopsida</taxon>
        <taxon>Liliopsida</taxon>
        <taxon>Poales</taxon>
        <taxon>Poaceae</taxon>
        <taxon>PACMAD clade</taxon>
        <taxon>Panicoideae</taxon>
        <taxon>Panicodae</taxon>
        <taxon>Paniceae</taxon>
        <taxon>Cenchrinae</taxon>
        <taxon>Setaria</taxon>
    </lineage>
</organism>
<dbReference type="PANTHER" id="PTHR12169:SF29">
    <property type="entry name" value="AFG1-LIKE ATPASE FAMILY PROTEIN"/>
    <property type="match status" value="1"/>
</dbReference>
<dbReference type="InParanoid" id="A0A0Q3T013"/>
<evidence type="ECO:0000256" key="3">
    <source>
        <dbReference type="ARBA" id="ARBA00022840"/>
    </source>
</evidence>
<dbReference type="GO" id="GO:0016887">
    <property type="term" value="F:ATP hydrolysis activity"/>
    <property type="evidence" value="ECO:0007669"/>
    <property type="project" value="InterPro"/>
</dbReference>
<evidence type="ECO:0000313" key="5">
    <source>
        <dbReference type="Proteomes" id="UP000004995"/>
    </source>
</evidence>
<keyword evidence="3" id="KW-0067">ATP-binding</keyword>
<evidence type="ECO:0000313" key="4">
    <source>
        <dbReference type="EnsemblPlants" id="KQL16893"/>
    </source>
</evidence>
<evidence type="ECO:0000256" key="2">
    <source>
        <dbReference type="ARBA" id="ARBA00022741"/>
    </source>
</evidence>
<dbReference type="EMBL" id="AGNK02002084">
    <property type="status" value="NOT_ANNOTATED_CDS"/>
    <property type="molecule type" value="Genomic_DNA"/>
</dbReference>
<reference evidence="4" key="2">
    <citation type="submission" date="2018-08" db="UniProtKB">
        <authorList>
            <consortium name="EnsemblPlants"/>
        </authorList>
    </citation>
    <scope>IDENTIFICATION</scope>
    <source>
        <strain evidence="4">Yugu1</strain>
    </source>
</reference>
<dbReference type="SUPFAM" id="SSF52540">
    <property type="entry name" value="P-loop containing nucleoside triphosphate hydrolases"/>
    <property type="match status" value="1"/>
</dbReference>
<dbReference type="Pfam" id="PF03969">
    <property type="entry name" value="AFG1_ATPase"/>
    <property type="match status" value="1"/>
</dbReference>
<comment type="similarity">
    <text evidence="1">Belongs to the AFG1 ATPase family.</text>
</comment>
<dbReference type="EnsemblPlants" id="KQL16893">
    <property type="protein sequence ID" value="KQL16893"/>
    <property type="gene ID" value="SETIT_0222503mg"/>
</dbReference>
<proteinExistence type="inferred from homology"/>
<dbReference type="GO" id="GO:0005524">
    <property type="term" value="F:ATP binding"/>
    <property type="evidence" value="ECO:0007669"/>
    <property type="project" value="UniProtKB-KW"/>
</dbReference>
<dbReference type="Gene3D" id="3.40.50.300">
    <property type="entry name" value="P-loop containing nucleotide triphosphate hydrolases"/>
    <property type="match status" value="1"/>
</dbReference>
<evidence type="ECO:0000256" key="1">
    <source>
        <dbReference type="ARBA" id="ARBA00010322"/>
    </source>
</evidence>
<dbReference type="Proteomes" id="UP000004995">
    <property type="component" value="Unassembled WGS sequence"/>
</dbReference>
<dbReference type="InterPro" id="IPR027417">
    <property type="entry name" value="P-loop_NTPase"/>
</dbReference>
<accession>A0A0Q3T013</accession>
<name>A0A0Q3T013_SETIT</name>
<dbReference type="Gramene" id="KQL16893">
    <property type="protein sequence ID" value="KQL16893"/>
    <property type="gene ID" value="SETIT_0222503mg"/>
</dbReference>